<dbReference type="InterPro" id="IPR013320">
    <property type="entry name" value="ConA-like_dom_sf"/>
</dbReference>
<dbReference type="InterPro" id="IPR029052">
    <property type="entry name" value="Metallo-depent_PP-like"/>
</dbReference>
<feature type="region of interest" description="Disordered" evidence="2">
    <location>
        <begin position="410"/>
        <end position="461"/>
    </location>
</feature>
<evidence type="ECO:0000256" key="1">
    <source>
        <dbReference type="ARBA" id="ARBA00022729"/>
    </source>
</evidence>
<reference evidence="5" key="1">
    <citation type="submission" date="2016-10" db="EMBL/GenBank/DDBJ databases">
        <authorList>
            <person name="de Groot N.N."/>
        </authorList>
    </citation>
    <scope>NUCLEOTIDE SEQUENCE [LARGE SCALE GENOMIC DNA]</scope>
    <source>
        <strain evidence="5">IBRC-M 10655</strain>
    </source>
</reference>
<evidence type="ECO:0000259" key="4">
    <source>
        <dbReference type="Pfam" id="PF00149"/>
    </source>
</evidence>
<dbReference type="InterPro" id="IPR039331">
    <property type="entry name" value="PAPs-like"/>
</dbReference>
<dbReference type="SUPFAM" id="SSF49899">
    <property type="entry name" value="Concanavalin A-like lectins/glucanases"/>
    <property type="match status" value="1"/>
</dbReference>
<dbReference type="GO" id="GO:0003993">
    <property type="term" value="F:acid phosphatase activity"/>
    <property type="evidence" value="ECO:0007669"/>
    <property type="project" value="InterPro"/>
</dbReference>
<dbReference type="AlphaFoldDB" id="A0A1H0EZN6"/>
<gene>
    <name evidence="5" type="ORF">SAMN05192558_101163</name>
</gene>
<feature type="chain" id="PRO_5038726656" evidence="3">
    <location>
        <begin position="31"/>
        <end position="771"/>
    </location>
</feature>
<dbReference type="InterPro" id="IPR004843">
    <property type="entry name" value="Calcineurin-like_PHP"/>
</dbReference>
<protein>
    <submittedName>
        <fullName evidence="5">Calcineurin-like phosphoesterase</fullName>
    </submittedName>
</protein>
<feature type="region of interest" description="Disordered" evidence="2">
    <location>
        <begin position="254"/>
        <end position="275"/>
    </location>
</feature>
<keyword evidence="1 3" id="KW-0732">Signal</keyword>
<evidence type="ECO:0000313" key="5">
    <source>
        <dbReference type="EMBL" id="SDN87756.1"/>
    </source>
</evidence>
<feature type="domain" description="Calcineurin-like phosphoesterase" evidence="4">
    <location>
        <begin position="49"/>
        <end position="227"/>
    </location>
</feature>
<name>A0A1H0EZN6_9PSEU</name>
<dbReference type="STRING" id="504798.SAMN05421871_103706"/>
<feature type="compositionally biased region" description="Gly residues" evidence="2">
    <location>
        <begin position="254"/>
        <end position="265"/>
    </location>
</feature>
<dbReference type="NCBIfam" id="NF038128">
    <property type="entry name" value="choice_anch_J"/>
    <property type="match status" value="1"/>
</dbReference>
<feature type="compositionally biased region" description="Polar residues" evidence="2">
    <location>
        <begin position="437"/>
        <end position="447"/>
    </location>
</feature>
<dbReference type="PANTHER" id="PTHR22953:SF153">
    <property type="entry name" value="PURPLE ACID PHOSPHATASE"/>
    <property type="match status" value="1"/>
</dbReference>
<evidence type="ECO:0000256" key="3">
    <source>
        <dbReference type="SAM" id="SignalP"/>
    </source>
</evidence>
<dbReference type="SUPFAM" id="SSF56300">
    <property type="entry name" value="Metallo-dependent phosphatases"/>
    <property type="match status" value="1"/>
</dbReference>
<dbReference type="Proteomes" id="UP000199651">
    <property type="component" value="Unassembled WGS sequence"/>
</dbReference>
<evidence type="ECO:0000256" key="2">
    <source>
        <dbReference type="SAM" id="MobiDB-lite"/>
    </source>
</evidence>
<dbReference type="PANTHER" id="PTHR22953">
    <property type="entry name" value="ACID PHOSPHATASE RELATED"/>
    <property type="match status" value="1"/>
</dbReference>
<dbReference type="EMBL" id="FNJB01000001">
    <property type="protein sequence ID" value="SDN87756.1"/>
    <property type="molecule type" value="Genomic_DNA"/>
</dbReference>
<evidence type="ECO:0000313" key="6">
    <source>
        <dbReference type="Proteomes" id="UP000199651"/>
    </source>
</evidence>
<keyword evidence="6" id="KW-1185">Reference proteome</keyword>
<dbReference type="Pfam" id="PF00149">
    <property type="entry name" value="Metallophos"/>
    <property type="match status" value="1"/>
</dbReference>
<organism evidence="5 6">
    <name type="scientific">Actinokineospora alba</name>
    <dbReference type="NCBI Taxonomy" id="504798"/>
    <lineage>
        <taxon>Bacteria</taxon>
        <taxon>Bacillati</taxon>
        <taxon>Actinomycetota</taxon>
        <taxon>Actinomycetes</taxon>
        <taxon>Pseudonocardiales</taxon>
        <taxon>Pseudonocardiaceae</taxon>
        <taxon>Actinokineospora</taxon>
    </lineage>
</organism>
<dbReference type="Gene3D" id="2.60.120.200">
    <property type="match status" value="2"/>
</dbReference>
<dbReference type="Gene3D" id="3.60.21.10">
    <property type="match status" value="1"/>
</dbReference>
<proteinExistence type="predicted"/>
<sequence length="771" mass="78485">MKWKRSHPGKAKSAAAFGVVLLAASGAVAAADSAAPEPVPTTQATITMVAAGDICGSACDQTAALLSAIDPDAIITAGDNTYDSGSLSEYRSKYDPYWGKFKSITHPTPGNHEYYTDAARGYFDYYNGVGAANGPAGERGKGYYSRNIGSWHYVALNSSVAMGAGSAQEKWLRADLAANTQPCTIASWHHPRFSNGDHGDDTSVTALYQALYDHKADLIIGGHDHNYERFAPARPNGTRDDVNGVRQIVVGTGGISLRGMPGGSDGPSERQNSNTHGVLKLDLSPTGYTSTFVPVAGRTFTDTVSGTCKKADQQPGFDVTVSPTSVSVAPGGTATSTVKVTSRNGFAAATTLSAANLPAGVTGTFSPATVTPAANGSATSTLTLAAATGAPPGNATAKVTGTSAGLTDTADLGVTVPDPNTPGGFTDDFESDKGWTVNPSGGDSATTGKWERGDPDQTANSAGVKQLGTAAGGVSALSTGRAAGSGYGANDVDGGSTSIRSPAFTVPTGTSRLGFSYNVAHDVNSGPDDYLRVRVVDGSAVTTVFEKLGTPSDVLGAWRTASVELSAYAGRAVSLQIEAKDGGAPTLFEAQVDSVAVTSTGGFADDFESDKGWTVNAAATDTATTGKWERGDPEATAKQLGTTVDGASALSTGRLAGASHGANDVDGGSTSIRSPAITVPSGAPRLTFSYNVAHDLNSGPDDYLRVRVVDGSAVTTVFEKLGAPSDVAGAWQAATIDLSAYAGRTIALLIEARDGGVATLFEAQVDALRIG</sequence>
<feature type="signal peptide" evidence="3">
    <location>
        <begin position="1"/>
        <end position="30"/>
    </location>
</feature>
<accession>A0A1H0EZN6</accession>
<dbReference type="RefSeq" id="WP_228769584.1">
    <property type="nucleotide sequence ID" value="NZ_FNDV01000003.1"/>
</dbReference>